<dbReference type="InterPro" id="IPR006750">
    <property type="entry name" value="YdcZ"/>
</dbReference>
<feature type="transmembrane region" description="Helical" evidence="1">
    <location>
        <begin position="201"/>
        <end position="227"/>
    </location>
</feature>
<dbReference type="PANTHER" id="PTHR34821:SF2">
    <property type="entry name" value="INNER MEMBRANE PROTEIN YDCZ"/>
    <property type="match status" value="1"/>
</dbReference>
<keyword evidence="3" id="KW-1185">Reference proteome</keyword>
<keyword evidence="1" id="KW-0812">Transmembrane</keyword>
<feature type="transmembrane region" description="Helical" evidence="1">
    <location>
        <begin position="239"/>
        <end position="256"/>
    </location>
</feature>
<keyword evidence="1" id="KW-0472">Membrane</keyword>
<name>A0A853C738_9ACTN</name>
<organism evidence="2 3">
    <name type="scientific">Nocardioides thalensis</name>
    <dbReference type="NCBI Taxonomy" id="1914755"/>
    <lineage>
        <taxon>Bacteria</taxon>
        <taxon>Bacillati</taxon>
        <taxon>Actinomycetota</taxon>
        <taxon>Actinomycetes</taxon>
        <taxon>Propionibacteriales</taxon>
        <taxon>Nocardioidaceae</taxon>
        <taxon>Nocardioides</taxon>
    </lineage>
</organism>
<dbReference type="Pfam" id="PF04657">
    <property type="entry name" value="DMT_YdcZ"/>
    <property type="match status" value="2"/>
</dbReference>
<reference evidence="2 3" key="1">
    <citation type="submission" date="2020-07" db="EMBL/GenBank/DDBJ databases">
        <title>Sequencing the genomes of 1000 actinobacteria strains.</title>
        <authorList>
            <person name="Klenk H.-P."/>
        </authorList>
    </citation>
    <scope>NUCLEOTIDE SEQUENCE [LARGE SCALE GENOMIC DNA]</scope>
    <source>
        <strain evidence="2 3">DSM 103833</strain>
    </source>
</reference>
<gene>
    <name evidence="2" type="ORF">HNR19_003190</name>
</gene>
<dbReference type="RefSeq" id="WP_179668855.1">
    <property type="nucleotide sequence ID" value="NZ_JACCFP010000001.1"/>
</dbReference>
<accession>A0A853C738</accession>
<feature type="transmembrane region" description="Helical" evidence="1">
    <location>
        <begin position="89"/>
        <end position="107"/>
    </location>
</feature>
<dbReference type="GO" id="GO:0005886">
    <property type="term" value="C:plasma membrane"/>
    <property type="evidence" value="ECO:0007669"/>
    <property type="project" value="TreeGrafter"/>
</dbReference>
<feature type="transmembrane region" description="Helical" evidence="1">
    <location>
        <begin position="168"/>
        <end position="189"/>
    </location>
</feature>
<dbReference type="AlphaFoldDB" id="A0A853C738"/>
<dbReference type="Proteomes" id="UP000530424">
    <property type="component" value="Unassembled WGS sequence"/>
</dbReference>
<evidence type="ECO:0000313" key="3">
    <source>
        <dbReference type="Proteomes" id="UP000530424"/>
    </source>
</evidence>
<sequence>MSSPPSRLLKIVAVPLMLGAGAVVAVQSEINGRLADEMGEGMRAGVGAAVISFGIGLVIVAAITLAVARHRVKDLVGAVRGHRLRPVELLGGLCGAFLVATQGLTIATIGVALFSVAMTAGQSASALLVDHLGLGPSGHQPLNVPRAIAATFAVAAVVLATGERLAEAFSWEVVVLALLPFLAGAGASVQQALNGRVARHAGAWVTTLNNFVVGTAALLLTWTGSFLVDGGLTDLPGTWWLYTGGALGVSFIWLAAHLVHVHGVLVLGLSMIAGQVVGAQLIELAGGDAHVGPVGIAAGGLIVVGVVVALFRRRQADA</sequence>
<feature type="transmembrane region" description="Helical" evidence="1">
    <location>
        <begin position="263"/>
        <end position="282"/>
    </location>
</feature>
<dbReference type="EMBL" id="JACCFP010000001">
    <property type="protein sequence ID" value="NYJ02492.1"/>
    <property type="molecule type" value="Genomic_DNA"/>
</dbReference>
<feature type="transmembrane region" description="Helical" evidence="1">
    <location>
        <begin position="44"/>
        <end position="68"/>
    </location>
</feature>
<evidence type="ECO:0000313" key="2">
    <source>
        <dbReference type="EMBL" id="NYJ02492.1"/>
    </source>
</evidence>
<keyword evidence="1" id="KW-1133">Transmembrane helix</keyword>
<proteinExistence type="predicted"/>
<feature type="transmembrane region" description="Helical" evidence="1">
    <location>
        <begin position="294"/>
        <end position="311"/>
    </location>
</feature>
<evidence type="ECO:0000256" key="1">
    <source>
        <dbReference type="SAM" id="Phobius"/>
    </source>
</evidence>
<dbReference type="PANTHER" id="PTHR34821">
    <property type="entry name" value="INNER MEMBRANE PROTEIN YDCZ"/>
    <property type="match status" value="1"/>
</dbReference>
<protein>
    <submittedName>
        <fullName evidence="2">Transporter family-2 protein</fullName>
    </submittedName>
</protein>
<comment type="caution">
    <text evidence="2">The sequence shown here is derived from an EMBL/GenBank/DDBJ whole genome shotgun (WGS) entry which is preliminary data.</text>
</comment>